<evidence type="ECO:0000256" key="1">
    <source>
        <dbReference type="ARBA" id="ARBA00005254"/>
    </source>
</evidence>
<dbReference type="SUPFAM" id="SSF52096">
    <property type="entry name" value="ClpP/crotonase"/>
    <property type="match status" value="1"/>
</dbReference>
<sequence>MQFITINTEERITHITLDRGKSNAMHMEMIDELTQAILEAEEDPAIEGIILHGKENFFTSGLDLITLYQYNEEQMKIFWSRFMTLIHTLTAFSKPSVAAISGHSPAGGCVLGICCDYRVMARGEFIIGLNEVPVGIVVPPSIFKLYSFWIGQRLAYQYLLEGKLLNPEKALEVGLIDEVVDPDRIRTAALRKIKSVTQFEKNSWRSTKQNLRKELLESITQQQEAAIDQVLKQWWAPATRAVLKTIIENLTAKKA</sequence>
<gene>
    <name evidence="3" type="primary">echA8_2</name>
    <name evidence="3" type="ORF">NCTC11388_02436</name>
</gene>
<dbReference type="GO" id="GO:0004300">
    <property type="term" value="F:enoyl-CoA hydratase activity"/>
    <property type="evidence" value="ECO:0007669"/>
    <property type="project" value="UniProtKB-EC"/>
</dbReference>
<dbReference type="GO" id="GO:0006635">
    <property type="term" value="P:fatty acid beta-oxidation"/>
    <property type="evidence" value="ECO:0007669"/>
    <property type="project" value="TreeGrafter"/>
</dbReference>
<comment type="similarity">
    <text evidence="1 2">Belongs to the enoyl-CoA hydratase/isomerase family.</text>
</comment>
<name>A0A380CAA6_SPHSI</name>
<dbReference type="InterPro" id="IPR001753">
    <property type="entry name" value="Enoyl-CoA_hydra/iso"/>
</dbReference>
<dbReference type="EC" id="4.2.1.17" evidence="3"/>
<dbReference type="PANTHER" id="PTHR11941:SF45">
    <property type="entry name" value="ENOYL-COA DELTA ISOMERASE 1, MITOCHONDRIAL"/>
    <property type="match status" value="1"/>
</dbReference>
<reference evidence="3 4" key="1">
    <citation type="submission" date="2018-06" db="EMBL/GenBank/DDBJ databases">
        <authorList>
            <consortium name="Pathogen Informatics"/>
            <person name="Doyle S."/>
        </authorList>
    </citation>
    <scope>NUCLEOTIDE SEQUENCE [LARGE SCALE GENOMIC DNA]</scope>
    <source>
        <strain evidence="3 4">NCTC11388</strain>
    </source>
</reference>
<evidence type="ECO:0000313" key="4">
    <source>
        <dbReference type="Proteomes" id="UP000254893"/>
    </source>
</evidence>
<evidence type="ECO:0000313" key="3">
    <source>
        <dbReference type="EMBL" id="SUJ15095.1"/>
    </source>
</evidence>
<keyword evidence="3" id="KW-0456">Lyase</keyword>
<dbReference type="InterPro" id="IPR018376">
    <property type="entry name" value="Enoyl-CoA_hyd/isom_CS"/>
</dbReference>
<evidence type="ECO:0000256" key="2">
    <source>
        <dbReference type="RuleBase" id="RU003707"/>
    </source>
</evidence>
<dbReference type="Pfam" id="PF00378">
    <property type="entry name" value="ECH_1"/>
    <property type="match status" value="1"/>
</dbReference>
<protein>
    <submittedName>
        <fullName evidence="3">Probable enoyl-CoA hydratase echA8</fullName>
        <ecNumber evidence="3">4.2.1.17</ecNumber>
    </submittedName>
</protein>
<accession>A0A380CAA6</accession>
<proteinExistence type="inferred from homology"/>
<dbReference type="RefSeq" id="WP_115170306.1">
    <property type="nucleotide sequence ID" value="NZ_UGYW01000002.1"/>
</dbReference>
<dbReference type="AlphaFoldDB" id="A0A380CAA6"/>
<dbReference type="EMBL" id="UGYW01000002">
    <property type="protein sequence ID" value="SUJ15095.1"/>
    <property type="molecule type" value="Genomic_DNA"/>
</dbReference>
<organism evidence="3 4">
    <name type="scientific">Sphingobacterium spiritivorum</name>
    <name type="common">Flavobacterium spiritivorum</name>
    <dbReference type="NCBI Taxonomy" id="258"/>
    <lineage>
        <taxon>Bacteria</taxon>
        <taxon>Pseudomonadati</taxon>
        <taxon>Bacteroidota</taxon>
        <taxon>Sphingobacteriia</taxon>
        <taxon>Sphingobacteriales</taxon>
        <taxon>Sphingobacteriaceae</taxon>
        <taxon>Sphingobacterium</taxon>
    </lineage>
</organism>
<dbReference type="Gene3D" id="3.90.226.10">
    <property type="entry name" value="2-enoyl-CoA Hydratase, Chain A, domain 1"/>
    <property type="match status" value="1"/>
</dbReference>
<dbReference type="CDD" id="cd06558">
    <property type="entry name" value="crotonase-like"/>
    <property type="match status" value="1"/>
</dbReference>
<dbReference type="PANTHER" id="PTHR11941">
    <property type="entry name" value="ENOYL-COA HYDRATASE-RELATED"/>
    <property type="match status" value="1"/>
</dbReference>
<dbReference type="InterPro" id="IPR029045">
    <property type="entry name" value="ClpP/crotonase-like_dom_sf"/>
</dbReference>
<dbReference type="PROSITE" id="PS00166">
    <property type="entry name" value="ENOYL_COA_HYDRATASE"/>
    <property type="match status" value="1"/>
</dbReference>
<dbReference type="Proteomes" id="UP000254893">
    <property type="component" value="Unassembled WGS sequence"/>
</dbReference>